<keyword evidence="1" id="KW-0812">Transmembrane</keyword>
<dbReference type="RefSeq" id="WP_016482547.1">
    <property type="nucleotide sequence ID" value="NC_021487.1"/>
</dbReference>
<dbReference type="OrthoDB" id="9765035at2"/>
<feature type="transmembrane region" description="Helical" evidence="1">
    <location>
        <begin position="21"/>
        <end position="45"/>
    </location>
</feature>
<dbReference type="EMBL" id="HF951689">
    <property type="protein sequence ID" value="CCW35002.1"/>
    <property type="molecule type" value="Genomic_DNA"/>
</dbReference>
<dbReference type="HOGENOM" id="CLU_286166_0_0_0"/>
<evidence type="ECO:0000313" key="2">
    <source>
        <dbReference type="EMBL" id="CCW35002.1"/>
    </source>
</evidence>
<dbReference type="eggNOG" id="COG4726">
    <property type="taxonomic scope" value="Bacteria"/>
</dbReference>
<accession>S0EXH3</accession>
<organism evidence="2 3">
    <name type="scientific">Chthonomonas calidirosea (strain DSM 23976 / ICMP 18418 / T49)</name>
    <dbReference type="NCBI Taxonomy" id="1303518"/>
    <lineage>
        <taxon>Bacteria</taxon>
        <taxon>Bacillati</taxon>
        <taxon>Armatimonadota</taxon>
        <taxon>Chthonomonadia</taxon>
        <taxon>Chthonomonadales</taxon>
        <taxon>Chthonomonadaceae</taxon>
        <taxon>Chthonomonas</taxon>
    </lineage>
</organism>
<evidence type="ECO:0000256" key="1">
    <source>
        <dbReference type="SAM" id="Phobius"/>
    </source>
</evidence>
<dbReference type="AlphaFoldDB" id="S0EXH3"/>
<sequence length="1088" mass="118248">MSNPKISFDRFFKRRTAERGQTLVIALAVMFFLLVIGGLFVARIARNLVVAGNSRDSAEARQLAQAGLDYCNTMLNSSLEGADWRPNPTPPVSPTDPDYFWLIRGFSRILMKGGRALVRVAYDPNPNNPLGQALTIESVGRPGELPNPPGSDPTVFVPNGNSPTLRSELVAYKEIGLTDYGLYITGKDRRTVPNYVGTPSIGAYPATVLGNPMLGFAPYANGAAQVGNQRFSLFGFPIYCNGDLTFGGDTYLYESHRGGNPGVIQEGVFVNGKIRVASNHPQAFYSTLDDTALPAYLNEPINLPPTLLSPNNNGGAVIPSDGIVVQQQNLAFNTYGGIIRDAAGSSDANGFTRSVPRLDPPSLDTDLYNSTDLRYRVLAKNSGFLVRLPNGSQFNTGQYGLGSNIYIDNQTDLQKETGVPGVNGGYSLRANWIDPGAVHNYWNGPFYVPPGVEVTLLGNAIRLRRHDGKVFYNPDGSSAGSSITIPLWDYARKQMGLPPLPHDGDDPTARQAAGLPAIGGDPNAYGVNLTLFAEGNIIVHGVYGAITNVQDKTESATVSKLARVHITLVTRGTAYIDGSVVAGDGYVDANGGIHMEHASTCAILAEDYVCVNTTQFMRTVSANVFSRVNPDLPIFSTPIGVGSESLPYLDMEFNWGVNPSTYTSNGQPVPIFLMIRHAATGPNPTFFNLLVNPGLTNNPNNALYLFPFFLGFGNSPSPTGALGILPQVPGLPLDDSSILPRFQQIGLLINGPQPSYPGIFSSNNFFAPQNYPPINSPGYDNLLRFQFDQTAQQLSGSRISGSDYQLSTAMITPLDVRIEALLYAQNRSFFVIPGYAFNPDANDSRSAYLARNNVRVSYNAQDIADLANSTPSAERASKDVFPFYDEPPDVRITIWGAIAENYTASEGDQAAWMHRWGYIPQYYGSTAYYQNTAARVQVPDDHLYNRDFDDPNAPFEGYDPGQDNTIDYRTPLEQQNPNYLQNVTADPALAITNGLRYEYAPILAMPYYHATDLSLANSALLRRQRALRVNIIQTTGADGTPYTFIQTLPPIPDLPMCPNYLYAGENSTKIGTDPTDTDNLSYLTAFGG</sequence>
<dbReference type="PATRIC" id="fig|1303518.3.peg.1205"/>
<evidence type="ECO:0000313" key="3">
    <source>
        <dbReference type="Proteomes" id="UP000014227"/>
    </source>
</evidence>
<reference evidence="3" key="1">
    <citation type="submission" date="2013-03" db="EMBL/GenBank/DDBJ databases">
        <title>Genome sequence of Chthonomonas calidirosea, the first sequenced genome from the Armatimonadetes phylum (formally candidate division OP10).</title>
        <authorList>
            <person name="Lee K.C.Y."/>
            <person name="Morgan X.C."/>
            <person name="Dunfield P.F."/>
            <person name="Tamas I."/>
            <person name="Houghton K.M."/>
            <person name="Vyssotski M."/>
            <person name="Ryan J.L.J."/>
            <person name="Lagutin K."/>
            <person name="McDonald I.R."/>
            <person name="Stott M.B."/>
        </authorList>
    </citation>
    <scope>NUCLEOTIDE SEQUENCE [LARGE SCALE GENOMIC DNA]</scope>
    <source>
        <strain evidence="3">DSM 23976 / ICMP 18418 / T49</strain>
    </source>
</reference>
<dbReference type="KEGG" id="ccz:CCALI_01183"/>
<dbReference type="Proteomes" id="UP000014227">
    <property type="component" value="Chromosome I"/>
</dbReference>
<dbReference type="InParanoid" id="S0EXH3"/>
<keyword evidence="3" id="KW-1185">Reference proteome</keyword>
<protein>
    <submittedName>
        <fullName evidence="2">Uncharacterized protein</fullName>
    </submittedName>
</protein>
<proteinExistence type="predicted"/>
<keyword evidence="1" id="KW-1133">Transmembrane helix</keyword>
<name>S0EXH3_CHTCT</name>
<gene>
    <name evidence="2" type="ORF">CCALI_01183</name>
</gene>
<dbReference type="STRING" id="454171.CP488_02914"/>
<keyword evidence="1" id="KW-0472">Membrane</keyword>